<accession>A0A550C7B0</accession>
<evidence type="ECO:0000313" key="3">
    <source>
        <dbReference type="Proteomes" id="UP000320762"/>
    </source>
</evidence>
<dbReference type="STRING" id="97359.A0A550C7B0"/>
<dbReference type="PANTHER" id="PTHR33096">
    <property type="entry name" value="CXC2 DOMAIN-CONTAINING PROTEIN"/>
    <property type="match status" value="1"/>
</dbReference>
<name>A0A550C7B0_9AGAR</name>
<organism evidence="2 3">
    <name type="scientific">Schizophyllum amplum</name>
    <dbReference type="NCBI Taxonomy" id="97359"/>
    <lineage>
        <taxon>Eukaryota</taxon>
        <taxon>Fungi</taxon>
        <taxon>Dikarya</taxon>
        <taxon>Basidiomycota</taxon>
        <taxon>Agaricomycotina</taxon>
        <taxon>Agaricomycetes</taxon>
        <taxon>Agaricomycetidae</taxon>
        <taxon>Agaricales</taxon>
        <taxon>Schizophyllaceae</taxon>
        <taxon>Schizophyllum</taxon>
    </lineage>
</organism>
<evidence type="ECO:0000313" key="2">
    <source>
        <dbReference type="EMBL" id="TRM60690.1"/>
    </source>
</evidence>
<feature type="region of interest" description="Disordered" evidence="1">
    <location>
        <begin position="193"/>
        <end position="213"/>
    </location>
</feature>
<dbReference type="AlphaFoldDB" id="A0A550C7B0"/>
<dbReference type="EMBL" id="VDMD01000020">
    <property type="protein sequence ID" value="TRM60690.1"/>
    <property type="molecule type" value="Genomic_DNA"/>
</dbReference>
<protein>
    <submittedName>
        <fullName evidence="2">Uncharacterized protein</fullName>
    </submittedName>
</protein>
<keyword evidence="3" id="KW-1185">Reference proteome</keyword>
<dbReference type="OrthoDB" id="3364670at2759"/>
<dbReference type="Proteomes" id="UP000320762">
    <property type="component" value="Unassembled WGS sequence"/>
</dbReference>
<dbReference type="PANTHER" id="PTHR33096:SF1">
    <property type="entry name" value="CXC1-LIKE CYSTEINE CLUSTER ASSOCIATED WITH KDZ TRANSPOSASES DOMAIN-CONTAINING PROTEIN"/>
    <property type="match status" value="1"/>
</dbReference>
<sequence>MTSAGEEQYYAVALMDAFIAHIPETWTVGFLYDIACQIHASAVKHKLFEGYLHRLRFAVSVFHAYGHDWPCQLVYHPRKRVGFGLTDGEGCERFWYSISRLIPYLRVAGVGGLHIVRCLLTHLQFYLRQYTLNSQFNYATMNSLEGAAAWIARKRGLLRAKQRDSQTQLDECGNIGKRPKFLREQWRLQIAHQMQEAPRKSQRGQTGAVLTSR</sequence>
<dbReference type="InterPro" id="IPR040521">
    <property type="entry name" value="KDZ"/>
</dbReference>
<dbReference type="Pfam" id="PF18758">
    <property type="entry name" value="KDZ"/>
    <property type="match status" value="1"/>
</dbReference>
<gene>
    <name evidence="2" type="ORF">BD626DRAFT_406972</name>
</gene>
<proteinExistence type="predicted"/>
<comment type="caution">
    <text evidence="2">The sequence shown here is derived from an EMBL/GenBank/DDBJ whole genome shotgun (WGS) entry which is preliminary data.</text>
</comment>
<evidence type="ECO:0000256" key="1">
    <source>
        <dbReference type="SAM" id="MobiDB-lite"/>
    </source>
</evidence>
<reference evidence="2 3" key="1">
    <citation type="journal article" date="2019" name="New Phytol.">
        <title>Comparative genomics reveals unique wood-decay strategies and fruiting body development in the Schizophyllaceae.</title>
        <authorList>
            <person name="Almasi E."/>
            <person name="Sahu N."/>
            <person name="Krizsan K."/>
            <person name="Balint B."/>
            <person name="Kovacs G.M."/>
            <person name="Kiss B."/>
            <person name="Cseklye J."/>
            <person name="Drula E."/>
            <person name="Henrissat B."/>
            <person name="Nagy I."/>
            <person name="Chovatia M."/>
            <person name="Adam C."/>
            <person name="LaButti K."/>
            <person name="Lipzen A."/>
            <person name="Riley R."/>
            <person name="Grigoriev I.V."/>
            <person name="Nagy L.G."/>
        </authorList>
    </citation>
    <scope>NUCLEOTIDE SEQUENCE [LARGE SCALE GENOMIC DNA]</scope>
    <source>
        <strain evidence="2 3">NL-1724</strain>
    </source>
</reference>
<feature type="compositionally biased region" description="Polar residues" evidence="1">
    <location>
        <begin position="203"/>
        <end position="213"/>
    </location>
</feature>